<keyword evidence="2" id="KW-1015">Disulfide bond</keyword>
<dbReference type="Gene3D" id="1.20.140.40">
    <property type="entry name" value="Invertase/pectin methylesterase inhibitor family protein"/>
    <property type="match status" value="1"/>
</dbReference>
<evidence type="ECO:0000313" key="6">
    <source>
        <dbReference type="Proteomes" id="UP000075243"/>
    </source>
</evidence>
<dbReference type="Proteomes" id="UP000075243">
    <property type="component" value="Unassembled WGS sequence"/>
</dbReference>
<reference evidence="5" key="1">
    <citation type="journal article" date="2012" name="Nat. Biotechnol.">
        <title>Draft genome sequence of pigeonpea (Cajanus cajan), an orphan legume crop of resource-poor farmers.</title>
        <authorList>
            <person name="Varshney R.K."/>
            <person name="Chen W."/>
            <person name="Li Y."/>
            <person name="Bharti A.K."/>
            <person name="Saxena R.K."/>
            <person name="Schlueter J.A."/>
            <person name="Donoghue M.T."/>
            <person name="Azam S."/>
            <person name="Fan G."/>
            <person name="Whaley A.M."/>
            <person name="Farmer A.D."/>
            <person name="Sheridan J."/>
            <person name="Iwata A."/>
            <person name="Tuteja R."/>
            <person name="Penmetsa R.V."/>
            <person name="Wu W."/>
            <person name="Upadhyaya H.D."/>
            <person name="Yang S.P."/>
            <person name="Shah T."/>
            <person name="Saxena K.B."/>
            <person name="Michael T."/>
            <person name="McCombie W.R."/>
            <person name="Yang B."/>
            <person name="Zhang G."/>
            <person name="Yang H."/>
            <person name="Wang J."/>
            <person name="Spillane C."/>
            <person name="Cook D.R."/>
            <person name="May G.D."/>
            <person name="Xu X."/>
            <person name="Jackson S.A."/>
        </authorList>
    </citation>
    <scope>NUCLEOTIDE SEQUENCE [LARGE SCALE GENOMIC DNA]</scope>
</reference>
<dbReference type="NCBIfam" id="TIGR01614">
    <property type="entry name" value="PME_inhib"/>
    <property type="match status" value="1"/>
</dbReference>
<dbReference type="EMBL" id="KQ483505">
    <property type="protein sequence ID" value="KYP48225.1"/>
    <property type="molecule type" value="Genomic_DNA"/>
</dbReference>
<dbReference type="PANTHER" id="PTHR36710">
    <property type="entry name" value="PECTINESTERASE INHIBITOR-LIKE"/>
    <property type="match status" value="1"/>
</dbReference>
<dbReference type="GO" id="GO:0046910">
    <property type="term" value="F:pectinesterase inhibitor activity"/>
    <property type="evidence" value="ECO:0007669"/>
    <property type="project" value="InterPro"/>
</dbReference>
<dbReference type="Pfam" id="PF04043">
    <property type="entry name" value="PMEI"/>
    <property type="match status" value="1"/>
</dbReference>
<dbReference type="InterPro" id="IPR035513">
    <property type="entry name" value="Invertase/methylesterase_inhib"/>
</dbReference>
<dbReference type="InterPro" id="IPR034086">
    <property type="entry name" value="PMEI_plant"/>
</dbReference>
<dbReference type="OMA" id="DACCHDK"/>
<dbReference type="InterPro" id="IPR006501">
    <property type="entry name" value="Pectinesterase_inhib_dom"/>
</dbReference>
<dbReference type="AlphaFoldDB" id="A0A151S073"/>
<keyword evidence="6" id="KW-1185">Reference proteome</keyword>
<dbReference type="CDD" id="cd15797">
    <property type="entry name" value="PMEI"/>
    <property type="match status" value="1"/>
</dbReference>
<name>A0A151S073_CAJCA</name>
<dbReference type="PANTHER" id="PTHR36710:SF20">
    <property type="entry name" value="PECTINESTERASE INHIBITOR DOMAIN PROTEIN"/>
    <property type="match status" value="1"/>
</dbReference>
<evidence type="ECO:0000256" key="2">
    <source>
        <dbReference type="ARBA" id="ARBA00023157"/>
    </source>
</evidence>
<feature type="domain" description="Pectinesterase inhibitor" evidence="4">
    <location>
        <begin position="16"/>
        <end position="107"/>
    </location>
</feature>
<protein>
    <recommendedName>
        <fullName evidence="4">Pectinesterase inhibitor domain-containing protein</fullName>
    </recommendedName>
</protein>
<evidence type="ECO:0000256" key="1">
    <source>
        <dbReference type="ARBA" id="ARBA00022729"/>
    </source>
</evidence>
<sequence length="165" mass="18387">MFFLSDACCHDKVVDVKTICAKTKNPSFCSKLLNSMPGGVSGADFNSIMKYTFDVMHGNVTNTIELINKLIAKGNLDVSTKFHLEFCLGSFISAKNDVEYTREFFYSKDYGSVGFALDDTTHLSKACLAFPPRYKDSSLLPKYVEVLEQVIQIIGVIFNSFCMIA</sequence>
<evidence type="ECO:0000256" key="3">
    <source>
        <dbReference type="ARBA" id="ARBA00038471"/>
    </source>
</evidence>
<dbReference type="SUPFAM" id="SSF101148">
    <property type="entry name" value="Plant invertase/pectin methylesterase inhibitor"/>
    <property type="match status" value="1"/>
</dbReference>
<dbReference type="Gramene" id="C.cajan_28707.t">
    <property type="protein sequence ID" value="C.cajan_28707.t.cds1"/>
    <property type="gene ID" value="C.cajan_28707"/>
</dbReference>
<gene>
    <name evidence="5" type="ORF">KK1_030109</name>
</gene>
<accession>A0A151S073</accession>
<evidence type="ECO:0000313" key="5">
    <source>
        <dbReference type="EMBL" id="KYP48225.1"/>
    </source>
</evidence>
<comment type="similarity">
    <text evidence="3">Belongs to the PMEI family.</text>
</comment>
<proteinExistence type="inferred from homology"/>
<dbReference type="InterPro" id="IPR052421">
    <property type="entry name" value="PCW_Enzyme_Inhibitor"/>
</dbReference>
<evidence type="ECO:0000259" key="4">
    <source>
        <dbReference type="Pfam" id="PF04043"/>
    </source>
</evidence>
<organism evidence="5 6">
    <name type="scientific">Cajanus cajan</name>
    <name type="common">Pigeon pea</name>
    <name type="synonym">Cajanus indicus</name>
    <dbReference type="NCBI Taxonomy" id="3821"/>
    <lineage>
        <taxon>Eukaryota</taxon>
        <taxon>Viridiplantae</taxon>
        <taxon>Streptophyta</taxon>
        <taxon>Embryophyta</taxon>
        <taxon>Tracheophyta</taxon>
        <taxon>Spermatophyta</taxon>
        <taxon>Magnoliopsida</taxon>
        <taxon>eudicotyledons</taxon>
        <taxon>Gunneridae</taxon>
        <taxon>Pentapetalae</taxon>
        <taxon>rosids</taxon>
        <taxon>fabids</taxon>
        <taxon>Fabales</taxon>
        <taxon>Fabaceae</taxon>
        <taxon>Papilionoideae</taxon>
        <taxon>50 kb inversion clade</taxon>
        <taxon>NPAAA clade</taxon>
        <taxon>indigoferoid/millettioid clade</taxon>
        <taxon>Phaseoleae</taxon>
        <taxon>Cajanus</taxon>
    </lineage>
</organism>
<keyword evidence="1" id="KW-0732">Signal</keyword>